<organism evidence="1">
    <name type="scientific">Candidatus Kentrum sp. MB</name>
    <dbReference type="NCBI Taxonomy" id="2138164"/>
    <lineage>
        <taxon>Bacteria</taxon>
        <taxon>Pseudomonadati</taxon>
        <taxon>Pseudomonadota</taxon>
        <taxon>Gammaproteobacteria</taxon>
        <taxon>Candidatus Kentrum</taxon>
    </lineage>
</organism>
<dbReference type="InterPro" id="IPR038084">
    <property type="entry name" value="PduO/GlcC-like_sf"/>
</dbReference>
<reference evidence="1" key="1">
    <citation type="submission" date="2019-02" db="EMBL/GenBank/DDBJ databases">
        <authorList>
            <person name="Gruber-Vodicka R. H."/>
            <person name="Seah K. B. B."/>
        </authorList>
    </citation>
    <scope>NUCLEOTIDE SEQUENCE</scope>
    <source>
        <strain evidence="1">BECK_BZ199</strain>
    </source>
</reference>
<dbReference type="PANTHER" id="PTHR34309:SF10">
    <property type="entry name" value="SLR1406 PROTEIN"/>
    <property type="match status" value="1"/>
</dbReference>
<gene>
    <name evidence="1" type="ORF">BECKMB1821I_GA0114274_105719</name>
</gene>
<protein>
    <submittedName>
        <fullName evidence="1">Uncharacterized conserved protein GlcG, DUF336 family</fullName>
    </submittedName>
</protein>
<dbReference type="InterPro" id="IPR005624">
    <property type="entry name" value="PduO/GlcC-like"/>
</dbReference>
<dbReference type="Pfam" id="PF03928">
    <property type="entry name" value="HbpS-like"/>
    <property type="match status" value="1"/>
</dbReference>
<dbReference type="EMBL" id="CAADFQ010000057">
    <property type="protein sequence ID" value="VFK33974.1"/>
    <property type="molecule type" value="Genomic_DNA"/>
</dbReference>
<name>A0A450XXD3_9GAMM</name>
<accession>A0A450XXD3</accession>
<sequence length="171" mass="17875">MPLLREGVRLHFKLYLMPLPSPRSGFVQLMKKLTLSIANRIIEATLTKAREMDLPPMGCAVLDSGGHLKAFQAEDGLAFARVHVCQGKAWGSLGVGVDSDKIAERYTAGGPNPGFINALNAMTGGKVVPLAGGILIRNRDGEILGAVGVSGAAPEEDALCARAGLDAVIDA</sequence>
<dbReference type="PANTHER" id="PTHR34309">
    <property type="entry name" value="SLR1406 PROTEIN"/>
    <property type="match status" value="1"/>
</dbReference>
<dbReference type="SUPFAM" id="SSF143744">
    <property type="entry name" value="GlcG-like"/>
    <property type="match status" value="1"/>
</dbReference>
<evidence type="ECO:0000313" key="1">
    <source>
        <dbReference type="EMBL" id="VFK33974.1"/>
    </source>
</evidence>
<dbReference type="InterPro" id="IPR052517">
    <property type="entry name" value="GlcG_carb_metab_protein"/>
</dbReference>
<dbReference type="Gene3D" id="3.30.450.150">
    <property type="entry name" value="Haem-degrading domain"/>
    <property type="match status" value="1"/>
</dbReference>
<proteinExistence type="predicted"/>
<dbReference type="AlphaFoldDB" id="A0A450XXD3"/>